<name>A0A8H6X2Q5_9AGAR</name>
<organism evidence="2 3">
    <name type="scientific">Mycena venus</name>
    <dbReference type="NCBI Taxonomy" id="2733690"/>
    <lineage>
        <taxon>Eukaryota</taxon>
        <taxon>Fungi</taxon>
        <taxon>Dikarya</taxon>
        <taxon>Basidiomycota</taxon>
        <taxon>Agaricomycotina</taxon>
        <taxon>Agaricomycetes</taxon>
        <taxon>Agaricomycetidae</taxon>
        <taxon>Agaricales</taxon>
        <taxon>Marasmiineae</taxon>
        <taxon>Mycenaceae</taxon>
        <taxon>Mycena</taxon>
    </lineage>
</organism>
<keyword evidence="3" id="KW-1185">Reference proteome</keyword>
<dbReference type="CDD" id="cd21037">
    <property type="entry name" value="MLKL_NTD"/>
    <property type="match status" value="1"/>
</dbReference>
<sequence length="1041" mass="115438">MPHHPTVSEARLNSIIELLKPAVAILNELHDAFSTPFVLAISSTTLSLITLVQSVKRNKDECIQFMEHIHGVLYAISNLYVDSGTTGSVPPEKLVYIGKFTQTLHKIHTFFESQQEGNRIKQFFRQSEMNTLLKECRAGLQEALDMFKIDSGAIVLDSVDEMKSKTETMHREILELISTLSDGTVSESSSMYDRLNNSQVRLIGVVSSNSFSMLPSSPKIFHGRGKELANIVTVLATESPRIAILGGGGMGKTSLARAALHHSDIVVKYEHRFFVEADSATTSIELAAQIGLHLGLKPGKDLTKPVVRSLSGKASCLLILDNLETPWEPVSSRAGVEEFLSLLADITMRGAERPAKVAWSRPFLPPLNPLSDDAARQIFADIADDSHDNEDIKQLLRLTDNMPLAVDLIAHLVDYEGCSEVLAHWEMEKTSLLSHGYDRRSSSDASITLSLSSPRVKSLPGAVDLLGLLSILPDGISDSELRQSNLPVHWDVLRCKATLLRVSLAYNDDKGRLKSLVPIREHMRQFHPPSLTLIQPLRKHLHLLLDLYQKYRGAVQMAGTLKQITSNLGNLHQILLQELCLDNPDVAEVIRCTISLNNFHRITGHGRTALMDTVPAVLPSPPDHKLEVQFITEEFYSSFYHPIGDADTQIALSVSHFEHVTDPVLQSRFYCALGYYYSYCKNEIPAALEALEKALTLARSSGDPNQQCNTLSYLTFIRWRMGDYIVARDHSREGQRLAELSGSLYDGATALWIEATCCQTLGDFRDMISMLHTARGLIGLCGMSRGNLDHQIMTTEAEVHLLKSEYAESRAIYAKVVQETSAEQDAYTYACGLYNLAELDVMLGTPAADVLQNVNKANDIFKASGNGLGVANCDKILADLKLREGDTAAATNGFQQCINSFLGNYVEGVSYCLERLADVTRWATDIQHPSTWTTVYLAHAFKSNEKLALYKALLFLGDIFLSHDDVDTAHNLFIVGLDGFTAMDIHRGRAQCMLRLSSLARKWGEPSNAVEFWKEARLLFERSLQLKDVAQINSNLATLGE</sequence>
<dbReference type="PANTHER" id="PTHR47691:SF3">
    <property type="entry name" value="HTH-TYPE TRANSCRIPTIONAL REGULATOR RV0890C-RELATED"/>
    <property type="match status" value="1"/>
</dbReference>
<proteinExistence type="predicted"/>
<feature type="domain" description="Novel STAND NTPase 1" evidence="1">
    <location>
        <begin position="218"/>
        <end position="347"/>
    </location>
</feature>
<dbReference type="Pfam" id="PF20703">
    <property type="entry name" value="nSTAND1"/>
    <property type="match status" value="1"/>
</dbReference>
<dbReference type="InterPro" id="IPR059179">
    <property type="entry name" value="MLKL-like_MCAfunc"/>
</dbReference>
<comment type="caution">
    <text evidence="2">The sequence shown here is derived from an EMBL/GenBank/DDBJ whole genome shotgun (WGS) entry which is preliminary data.</text>
</comment>
<dbReference type="InterPro" id="IPR049052">
    <property type="entry name" value="nSTAND1"/>
</dbReference>
<evidence type="ECO:0000313" key="3">
    <source>
        <dbReference type="Proteomes" id="UP000620124"/>
    </source>
</evidence>
<reference evidence="2" key="1">
    <citation type="submission" date="2020-05" db="EMBL/GenBank/DDBJ databases">
        <title>Mycena genomes resolve the evolution of fungal bioluminescence.</title>
        <authorList>
            <person name="Tsai I.J."/>
        </authorList>
    </citation>
    <scope>NUCLEOTIDE SEQUENCE</scope>
    <source>
        <strain evidence="2">CCC161011</strain>
    </source>
</reference>
<dbReference type="InterPro" id="IPR027417">
    <property type="entry name" value="P-loop_NTPase"/>
</dbReference>
<dbReference type="InterPro" id="IPR011990">
    <property type="entry name" value="TPR-like_helical_dom_sf"/>
</dbReference>
<dbReference type="SUPFAM" id="SSF48452">
    <property type="entry name" value="TPR-like"/>
    <property type="match status" value="1"/>
</dbReference>
<dbReference type="EMBL" id="JACAZI010000031">
    <property type="protein sequence ID" value="KAF7332974.1"/>
    <property type="molecule type" value="Genomic_DNA"/>
</dbReference>
<dbReference type="AlphaFoldDB" id="A0A8H6X2Q5"/>
<dbReference type="Proteomes" id="UP000620124">
    <property type="component" value="Unassembled WGS sequence"/>
</dbReference>
<dbReference type="Gene3D" id="1.25.40.10">
    <property type="entry name" value="Tetratricopeptide repeat domain"/>
    <property type="match status" value="2"/>
</dbReference>
<dbReference type="SUPFAM" id="SSF52540">
    <property type="entry name" value="P-loop containing nucleoside triphosphate hydrolases"/>
    <property type="match status" value="1"/>
</dbReference>
<protein>
    <submittedName>
        <fullName evidence="2">ATPase-AAA-core domain-containing protein</fullName>
    </submittedName>
</protein>
<dbReference type="GO" id="GO:0007166">
    <property type="term" value="P:cell surface receptor signaling pathway"/>
    <property type="evidence" value="ECO:0007669"/>
    <property type="project" value="InterPro"/>
</dbReference>
<dbReference type="Gene3D" id="1.20.930.20">
    <property type="entry name" value="Adaptor protein Cbl, N-terminal domain"/>
    <property type="match status" value="1"/>
</dbReference>
<evidence type="ECO:0000259" key="1">
    <source>
        <dbReference type="Pfam" id="PF20703"/>
    </source>
</evidence>
<evidence type="ECO:0000313" key="2">
    <source>
        <dbReference type="EMBL" id="KAF7332974.1"/>
    </source>
</evidence>
<gene>
    <name evidence="2" type="ORF">MVEN_02403600</name>
</gene>
<accession>A0A8H6X2Q5</accession>
<dbReference type="OrthoDB" id="3033974at2759"/>
<dbReference type="PANTHER" id="PTHR47691">
    <property type="entry name" value="REGULATOR-RELATED"/>
    <property type="match status" value="1"/>
</dbReference>
<dbReference type="Gene3D" id="3.40.50.300">
    <property type="entry name" value="P-loop containing nucleotide triphosphate hydrolases"/>
    <property type="match status" value="1"/>
</dbReference>
<dbReference type="InterPro" id="IPR036537">
    <property type="entry name" value="Adaptor_Cbl_N_dom_sf"/>
</dbReference>